<dbReference type="InterPro" id="IPR015797">
    <property type="entry name" value="NUDIX_hydrolase-like_dom_sf"/>
</dbReference>
<dbReference type="Gene3D" id="1.10.340.30">
    <property type="entry name" value="Hypothetical protein, domain 2"/>
    <property type="match status" value="1"/>
</dbReference>
<evidence type="ECO:0000256" key="11">
    <source>
        <dbReference type="ARBA" id="ARBA00023014"/>
    </source>
</evidence>
<evidence type="ECO:0000256" key="3">
    <source>
        <dbReference type="ARBA" id="ARBA00008343"/>
    </source>
</evidence>
<dbReference type="Gene3D" id="3.90.79.10">
    <property type="entry name" value="Nucleoside Triphosphate Pyrophosphohydrolase"/>
    <property type="match status" value="1"/>
</dbReference>
<evidence type="ECO:0000313" key="18">
    <source>
        <dbReference type="Proteomes" id="UP000675747"/>
    </source>
</evidence>
<evidence type="ECO:0000259" key="15">
    <source>
        <dbReference type="SMART" id="SM00478"/>
    </source>
</evidence>
<evidence type="ECO:0000256" key="14">
    <source>
        <dbReference type="RuleBase" id="RU365096"/>
    </source>
</evidence>
<dbReference type="GO" id="GO:0035485">
    <property type="term" value="F:adenine/guanine mispair binding"/>
    <property type="evidence" value="ECO:0007669"/>
    <property type="project" value="TreeGrafter"/>
</dbReference>
<evidence type="ECO:0000256" key="10">
    <source>
        <dbReference type="ARBA" id="ARBA00023004"/>
    </source>
</evidence>
<keyword evidence="10 14" id="KW-0408">Iron</keyword>
<feature type="domain" description="HhH-GPD" evidence="15">
    <location>
        <begin position="48"/>
        <end position="199"/>
    </location>
</feature>
<dbReference type="GO" id="GO:0000701">
    <property type="term" value="F:purine-specific mismatch base pair DNA N-glycosylase activity"/>
    <property type="evidence" value="ECO:0007669"/>
    <property type="project" value="UniProtKB-EC"/>
</dbReference>
<reference evidence="16" key="2">
    <citation type="submission" date="2021-04" db="EMBL/GenBank/DDBJ databases">
        <authorList>
            <person name="Karlyshev A.V."/>
        </authorList>
    </citation>
    <scope>NUCLEOTIDE SEQUENCE</scope>
    <source>
        <strain evidence="16">LMG 29479</strain>
    </source>
</reference>
<dbReference type="NCBIfam" id="TIGR01084">
    <property type="entry name" value="mutY"/>
    <property type="match status" value="1"/>
</dbReference>
<keyword evidence="8 14" id="KW-0227">DNA damage</keyword>
<dbReference type="InterPro" id="IPR005760">
    <property type="entry name" value="A/G_AdeGlyc_MutY"/>
</dbReference>
<evidence type="ECO:0000256" key="6">
    <source>
        <dbReference type="ARBA" id="ARBA00022485"/>
    </source>
</evidence>
<proteinExistence type="inferred from homology"/>
<reference evidence="17 18" key="1">
    <citation type="journal article" date="2021" name="Microbiol. Resour. Announc.">
        <title>Draft Genome Sequence of Coralloluteibacterium stylophorae LMG 29479T.</title>
        <authorList>
            <person name="Karlyshev A.V."/>
            <person name="Kudryashova E.B."/>
            <person name="Ariskina E.V."/>
            <person name="Conroy A.P."/>
            <person name="Abidueva E.Y."/>
        </authorList>
    </citation>
    <scope>NUCLEOTIDE SEQUENCE [LARGE SCALE GENOMIC DNA]</scope>
    <source>
        <strain evidence="17 18">LMG 29479</strain>
    </source>
</reference>
<dbReference type="GO" id="GO:0032357">
    <property type="term" value="F:oxidized purine DNA binding"/>
    <property type="evidence" value="ECO:0007669"/>
    <property type="project" value="TreeGrafter"/>
</dbReference>
<dbReference type="PROSITE" id="PS00764">
    <property type="entry name" value="ENDONUCLEASE_III_1"/>
    <property type="match status" value="1"/>
</dbReference>
<dbReference type="InterPro" id="IPR004035">
    <property type="entry name" value="Endouclease-III_FeS-bd_BS"/>
</dbReference>
<organism evidence="16">
    <name type="scientific">Coralloluteibacterium stylophorae</name>
    <dbReference type="NCBI Taxonomy" id="1776034"/>
    <lineage>
        <taxon>Bacteria</taxon>
        <taxon>Pseudomonadati</taxon>
        <taxon>Pseudomonadota</taxon>
        <taxon>Gammaproteobacteria</taxon>
        <taxon>Lysobacterales</taxon>
        <taxon>Lysobacteraceae</taxon>
        <taxon>Coralloluteibacterium</taxon>
    </lineage>
</organism>
<evidence type="ECO:0000256" key="8">
    <source>
        <dbReference type="ARBA" id="ARBA00022763"/>
    </source>
</evidence>
<dbReference type="InterPro" id="IPR044298">
    <property type="entry name" value="MIG/MutY"/>
</dbReference>
<dbReference type="CDD" id="cd00056">
    <property type="entry name" value="ENDO3c"/>
    <property type="match status" value="1"/>
</dbReference>
<dbReference type="FunFam" id="1.10.340.30:FF:000002">
    <property type="entry name" value="Adenine DNA glycosylase"/>
    <property type="match status" value="1"/>
</dbReference>
<dbReference type="PANTHER" id="PTHR42944:SF1">
    <property type="entry name" value="ADENINE DNA GLYCOSYLASE"/>
    <property type="match status" value="1"/>
</dbReference>
<evidence type="ECO:0000256" key="9">
    <source>
        <dbReference type="ARBA" id="ARBA00022801"/>
    </source>
</evidence>
<dbReference type="EMBL" id="JAGQFT020000002">
    <property type="protein sequence ID" value="MBS7456169.1"/>
    <property type="molecule type" value="Genomic_DNA"/>
</dbReference>
<evidence type="ECO:0000256" key="12">
    <source>
        <dbReference type="ARBA" id="ARBA00023204"/>
    </source>
</evidence>
<evidence type="ECO:0000256" key="5">
    <source>
        <dbReference type="ARBA" id="ARBA00022023"/>
    </source>
</evidence>
<evidence type="ECO:0000256" key="2">
    <source>
        <dbReference type="ARBA" id="ARBA00002933"/>
    </source>
</evidence>
<dbReference type="EC" id="3.2.2.31" evidence="4 14"/>
<dbReference type="GO" id="GO:0006284">
    <property type="term" value="P:base-excision repair"/>
    <property type="evidence" value="ECO:0007669"/>
    <property type="project" value="UniProtKB-UniRule"/>
</dbReference>
<dbReference type="Gene3D" id="1.10.1670.10">
    <property type="entry name" value="Helix-hairpin-Helix base-excision DNA repair enzymes (C-terminal)"/>
    <property type="match status" value="1"/>
</dbReference>
<comment type="similarity">
    <text evidence="3 14">Belongs to the Nth/MutY family.</text>
</comment>
<evidence type="ECO:0000256" key="7">
    <source>
        <dbReference type="ARBA" id="ARBA00022723"/>
    </source>
</evidence>
<dbReference type="Pfam" id="PF14815">
    <property type="entry name" value="NUDIX_4"/>
    <property type="match status" value="1"/>
</dbReference>
<dbReference type="InterPro" id="IPR000445">
    <property type="entry name" value="HhH_motif"/>
</dbReference>
<dbReference type="InterPro" id="IPR011257">
    <property type="entry name" value="DNA_glycosylase"/>
</dbReference>
<keyword evidence="13 14" id="KW-0326">Glycosidase</keyword>
<comment type="function">
    <text evidence="2">Adenine glycosylase active on G-A mispairs. MutY also corrects error-prone DNA synthesis past GO lesions which are due to the oxidatively damaged form of guanine: 7,8-dihydro-8-oxoguanine (8-oxo-dGTP).</text>
</comment>
<comment type="caution">
    <text evidence="16">The sequence shown here is derived from an EMBL/GenBank/DDBJ whole genome shotgun (WGS) entry which is preliminary data.</text>
</comment>
<evidence type="ECO:0000256" key="13">
    <source>
        <dbReference type="ARBA" id="ARBA00023295"/>
    </source>
</evidence>
<dbReference type="Pfam" id="PF00633">
    <property type="entry name" value="HHH"/>
    <property type="match status" value="1"/>
</dbReference>
<keyword evidence="11" id="KW-0411">Iron-sulfur</keyword>
<evidence type="ECO:0000256" key="1">
    <source>
        <dbReference type="ARBA" id="ARBA00000843"/>
    </source>
</evidence>
<gene>
    <name evidence="16" type="primary">mutY</name>
    <name evidence="17" type="ORF">KB893_003345</name>
    <name evidence="16" type="ORF">KB893_03725</name>
</gene>
<evidence type="ECO:0000256" key="4">
    <source>
        <dbReference type="ARBA" id="ARBA00012045"/>
    </source>
</evidence>
<dbReference type="SUPFAM" id="SSF48150">
    <property type="entry name" value="DNA-glycosylase"/>
    <property type="match status" value="1"/>
</dbReference>
<dbReference type="InterPro" id="IPR029119">
    <property type="entry name" value="MutY_C"/>
</dbReference>
<dbReference type="CDD" id="cd03431">
    <property type="entry name" value="NUDIX_DNA_Glycosylase_C-MutY"/>
    <property type="match status" value="1"/>
</dbReference>
<dbReference type="SMART" id="SM00478">
    <property type="entry name" value="ENDO3c"/>
    <property type="match status" value="1"/>
</dbReference>
<accession>A0A8J7VTP3</accession>
<dbReference type="RefSeq" id="WP_211925599.1">
    <property type="nucleotide sequence ID" value="NZ_JAGQFT020000002.1"/>
</dbReference>
<dbReference type="EMBL" id="JAGQFT010000015">
    <property type="protein sequence ID" value="MBR0561633.1"/>
    <property type="molecule type" value="Genomic_DNA"/>
</dbReference>
<evidence type="ECO:0000313" key="17">
    <source>
        <dbReference type="EMBL" id="MBS7456169.1"/>
    </source>
</evidence>
<dbReference type="GO" id="GO:0051539">
    <property type="term" value="F:4 iron, 4 sulfur cluster binding"/>
    <property type="evidence" value="ECO:0007669"/>
    <property type="project" value="UniProtKB-UniRule"/>
</dbReference>
<dbReference type="GO" id="GO:0034039">
    <property type="term" value="F:8-oxo-7,8-dihydroguanine DNA N-glycosylase activity"/>
    <property type="evidence" value="ECO:0007669"/>
    <property type="project" value="TreeGrafter"/>
</dbReference>
<dbReference type="InterPro" id="IPR003265">
    <property type="entry name" value="HhH-GPD_domain"/>
</dbReference>
<dbReference type="PANTHER" id="PTHR42944">
    <property type="entry name" value="ADENINE DNA GLYCOSYLASE"/>
    <property type="match status" value="1"/>
</dbReference>
<dbReference type="GO" id="GO:0046872">
    <property type="term" value="F:metal ion binding"/>
    <property type="evidence" value="ECO:0007669"/>
    <property type="project" value="UniProtKB-UniRule"/>
</dbReference>
<dbReference type="Pfam" id="PF00730">
    <property type="entry name" value="HhH-GPD"/>
    <property type="match status" value="1"/>
</dbReference>
<keyword evidence="6" id="KW-0004">4Fe-4S</keyword>
<protein>
    <recommendedName>
        <fullName evidence="5 14">Adenine DNA glycosylase</fullName>
        <ecNumber evidence="4 14">3.2.2.31</ecNumber>
    </recommendedName>
</protein>
<comment type="cofactor">
    <cofactor evidence="14">
        <name>[4Fe-4S] cluster</name>
        <dbReference type="ChEBI" id="CHEBI:49883"/>
    </cofactor>
    <text evidence="14">Binds 1 [4Fe-4S] cluster.</text>
</comment>
<name>A0A8J7VTP3_9GAMM</name>
<dbReference type="GO" id="GO:0006298">
    <property type="term" value="P:mismatch repair"/>
    <property type="evidence" value="ECO:0007669"/>
    <property type="project" value="TreeGrafter"/>
</dbReference>
<keyword evidence="18" id="KW-1185">Reference proteome</keyword>
<sequence>MATDAAALPVAADDFATRLLRWFDVNGRHDLPWQHPRSAYRVWVSEIMLQQTQVRVVVPYFERWMQALPNLADLAAADADTVHALWAGLGYYARARNLHAAARRCVALHEGALPRDIEALLALPGIGRSTAGAILAQAHGLRFPILDGNVKRSLARYHGIRGWPGTRAVELELWALAEAHLPQTRLADYTQAVMDFGATLCTRQNPACVLCPLQDACVARREGATAEIPAPKPARTLPQRETTMLVVIDTDGRLLLERRPPAGIWSGLWSLPEAADADAAHRALARHARVEFDAGEPLPAIEHGFSHYRLRIQPVLWRGAGPIDRVAEDGVRWQPLAALDQVGLPAPVRRLLGGIAVS</sequence>
<keyword evidence="9" id="KW-0378">Hydrolase</keyword>
<keyword evidence="12" id="KW-0234">DNA repair</keyword>
<evidence type="ECO:0000313" key="16">
    <source>
        <dbReference type="EMBL" id="MBR0561633.1"/>
    </source>
</evidence>
<dbReference type="InterPro" id="IPR023170">
    <property type="entry name" value="HhH_base_excis_C"/>
</dbReference>
<keyword evidence="7" id="KW-0479">Metal-binding</keyword>
<dbReference type="SUPFAM" id="SSF55811">
    <property type="entry name" value="Nudix"/>
    <property type="match status" value="1"/>
</dbReference>
<comment type="catalytic activity">
    <reaction evidence="1 14">
        <text>Hydrolyzes free adenine bases from 7,8-dihydro-8-oxoguanine:adenine mismatched double-stranded DNA, leaving an apurinic site.</text>
        <dbReference type="EC" id="3.2.2.31"/>
    </reaction>
</comment>
<dbReference type="Proteomes" id="UP000675747">
    <property type="component" value="Unassembled WGS sequence"/>
</dbReference>
<dbReference type="AlphaFoldDB" id="A0A8J7VTP3"/>